<protein>
    <submittedName>
        <fullName evidence="2">Uncharacterized protein</fullName>
    </submittedName>
</protein>
<proteinExistence type="predicted"/>
<evidence type="ECO:0000256" key="1">
    <source>
        <dbReference type="SAM" id="Phobius"/>
    </source>
</evidence>
<feature type="transmembrane region" description="Helical" evidence="1">
    <location>
        <begin position="129"/>
        <end position="148"/>
    </location>
</feature>
<dbReference type="Proteomes" id="UP000601435">
    <property type="component" value="Unassembled WGS sequence"/>
</dbReference>
<name>A0A812NSV2_9DINO</name>
<evidence type="ECO:0000313" key="3">
    <source>
        <dbReference type="Proteomes" id="UP000601435"/>
    </source>
</evidence>
<accession>A0A812NSV2</accession>
<comment type="caution">
    <text evidence="2">The sequence shown here is derived from an EMBL/GenBank/DDBJ whole genome shotgun (WGS) entry which is preliminary data.</text>
</comment>
<feature type="transmembrane region" description="Helical" evidence="1">
    <location>
        <begin position="102"/>
        <end position="123"/>
    </location>
</feature>
<keyword evidence="1" id="KW-1133">Transmembrane helix</keyword>
<organism evidence="2 3">
    <name type="scientific">Symbiodinium necroappetens</name>
    <dbReference type="NCBI Taxonomy" id="1628268"/>
    <lineage>
        <taxon>Eukaryota</taxon>
        <taxon>Sar</taxon>
        <taxon>Alveolata</taxon>
        <taxon>Dinophyceae</taxon>
        <taxon>Suessiales</taxon>
        <taxon>Symbiodiniaceae</taxon>
        <taxon>Symbiodinium</taxon>
    </lineage>
</organism>
<sequence length="195" mass="21309">MMATKLSCIVTSQRMCADGCRTKAASGPTSITLLCPTSFSKQRLPELTRDSWTTTRRSIRFEILPDSEGEAGKEALRSHSVSSTVWTLRLGSYELFSPSMMLLAPAAIGRLLIFSTMVPLPWTECAVDVLYVIGSFAYTAQMLSFTFVDCPQRGKRQALCGANVADVVGSMAIFVASIIQAIGYCSDDWPNLRTN</sequence>
<gene>
    <name evidence="2" type="ORF">SNEC2469_LOCUS8242</name>
</gene>
<keyword evidence="1" id="KW-0472">Membrane</keyword>
<dbReference type="AlphaFoldDB" id="A0A812NSV2"/>
<reference evidence="2" key="1">
    <citation type="submission" date="2021-02" db="EMBL/GenBank/DDBJ databases">
        <authorList>
            <person name="Dougan E. K."/>
            <person name="Rhodes N."/>
            <person name="Thang M."/>
            <person name="Chan C."/>
        </authorList>
    </citation>
    <scope>NUCLEOTIDE SEQUENCE</scope>
</reference>
<keyword evidence="1" id="KW-0812">Transmembrane</keyword>
<dbReference type="EMBL" id="CAJNJA010013675">
    <property type="protein sequence ID" value="CAE7326615.1"/>
    <property type="molecule type" value="Genomic_DNA"/>
</dbReference>
<keyword evidence="3" id="KW-1185">Reference proteome</keyword>
<feature type="transmembrane region" description="Helical" evidence="1">
    <location>
        <begin position="160"/>
        <end position="182"/>
    </location>
</feature>
<evidence type="ECO:0000313" key="2">
    <source>
        <dbReference type="EMBL" id="CAE7326615.1"/>
    </source>
</evidence>